<evidence type="ECO:0000313" key="2">
    <source>
        <dbReference type="EMBL" id="RKD30275.1"/>
    </source>
</evidence>
<gene>
    <name evidence="2" type="ORF">BET01_06690</name>
</gene>
<feature type="domain" description="YdhG-like" evidence="1">
    <location>
        <begin position="39"/>
        <end position="127"/>
    </location>
</feature>
<dbReference type="Pfam" id="PF08818">
    <property type="entry name" value="DUF1801"/>
    <property type="match status" value="1"/>
</dbReference>
<sequence length="133" mass="15597">MWQCPKCNQEFEKEDQSHLCNETSKLINDYIDAQAEEVQPLLYQVRDTIRAALPDAQERISWRMPTFWSGRNIIHFAAFKKHIGVYPGVEAIVNFRDRLTEYKTSKGAIQFPYDKPLPLTLIAEIAKWCYETQ</sequence>
<dbReference type="Proteomes" id="UP000284277">
    <property type="component" value="Unassembled WGS sequence"/>
</dbReference>
<organism evidence="2 3">
    <name type="scientific">Lacrimispora algidixylanolytica</name>
    <dbReference type="NCBI Taxonomy" id="94868"/>
    <lineage>
        <taxon>Bacteria</taxon>
        <taxon>Bacillati</taxon>
        <taxon>Bacillota</taxon>
        <taxon>Clostridia</taxon>
        <taxon>Lachnospirales</taxon>
        <taxon>Lachnospiraceae</taxon>
        <taxon>Lacrimispora</taxon>
    </lineage>
</organism>
<reference evidence="2 3" key="1">
    <citation type="submission" date="2016-08" db="EMBL/GenBank/DDBJ databases">
        <title>A new outlook on sporulation: Clostridium algidixylanolyticum.</title>
        <authorList>
            <person name="Poppleton D.I."/>
            <person name="Gribaldo S."/>
        </authorList>
    </citation>
    <scope>NUCLEOTIDE SEQUENCE [LARGE SCALE GENOMIC DNA]</scope>
    <source>
        <strain evidence="2 3">SPL73</strain>
    </source>
</reference>
<dbReference type="Gene3D" id="3.90.1150.200">
    <property type="match status" value="1"/>
</dbReference>
<proteinExistence type="predicted"/>
<dbReference type="SUPFAM" id="SSF159888">
    <property type="entry name" value="YdhG-like"/>
    <property type="match status" value="1"/>
</dbReference>
<dbReference type="EMBL" id="MCIA01000031">
    <property type="protein sequence ID" value="RKD30275.1"/>
    <property type="molecule type" value="Genomic_DNA"/>
</dbReference>
<dbReference type="RefSeq" id="WP_120197798.1">
    <property type="nucleotide sequence ID" value="NZ_MCIA01000031.1"/>
</dbReference>
<comment type="caution">
    <text evidence="2">The sequence shown here is derived from an EMBL/GenBank/DDBJ whole genome shotgun (WGS) entry which is preliminary data.</text>
</comment>
<dbReference type="OrthoDB" id="115213at2"/>
<keyword evidence="3" id="KW-1185">Reference proteome</keyword>
<protein>
    <recommendedName>
        <fullName evidence="1">YdhG-like domain-containing protein</fullName>
    </recommendedName>
</protein>
<dbReference type="InterPro" id="IPR014922">
    <property type="entry name" value="YdhG-like"/>
</dbReference>
<dbReference type="AlphaFoldDB" id="A0A419SYJ3"/>
<evidence type="ECO:0000259" key="1">
    <source>
        <dbReference type="Pfam" id="PF08818"/>
    </source>
</evidence>
<name>A0A419SYJ3_9FIRM</name>
<evidence type="ECO:0000313" key="3">
    <source>
        <dbReference type="Proteomes" id="UP000284277"/>
    </source>
</evidence>
<accession>A0A419SYJ3</accession>